<reference evidence="12 13" key="1">
    <citation type="submission" date="2023-01" db="EMBL/GenBank/DDBJ databases">
        <title>Novel species of the genus Asticcacaulis isolated from rivers.</title>
        <authorList>
            <person name="Lu H."/>
        </authorList>
    </citation>
    <scope>NUCLEOTIDE SEQUENCE [LARGE SCALE GENOMIC DNA]</scope>
    <source>
        <strain evidence="12 13">DXS10W</strain>
    </source>
</reference>
<feature type="domain" description="EngB-type G" evidence="11">
    <location>
        <begin position="55"/>
        <end position="230"/>
    </location>
</feature>
<dbReference type="PANTHER" id="PTHR11649:SF13">
    <property type="entry name" value="ENGB-TYPE G DOMAIN-CONTAINING PROTEIN"/>
    <property type="match status" value="1"/>
</dbReference>
<keyword evidence="5 10" id="KW-0547">Nucleotide-binding</keyword>
<evidence type="ECO:0000256" key="6">
    <source>
        <dbReference type="ARBA" id="ARBA00022842"/>
    </source>
</evidence>
<keyword evidence="9 10" id="KW-0131">Cell cycle</keyword>
<dbReference type="EMBL" id="JAQQKW010000005">
    <property type="protein sequence ID" value="MDC7694742.1"/>
    <property type="molecule type" value="Genomic_DNA"/>
</dbReference>
<evidence type="ECO:0000256" key="4">
    <source>
        <dbReference type="ARBA" id="ARBA00022723"/>
    </source>
</evidence>
<evidence type="ECO:0000256" key="9">
    <source>
        <dbReference type="ARBA" id="ARBA00023306"/>
    </source>
</evidence>
<comment type="caution">
    <text evidence="12">The sequence shown here is derived from an EMBL/GenBank/DDBJ whole genome shotgun (WGS) entry which is preliminary data.</text>
</comment>
<keyword evidence="13" id="KW-1185">Reference proteome</keyword>
<keyword evidence="3 10" id="KW-0132">Cell division</keyword>
<proteinExistence type="inferred from homology"/>
<evidence type="ECO:0000256" key="1">
    <source>
        <dbReference type="ARBA" id="ARBA00001946"/>
    </source>
</evidence>
<dbReference type="NCBIfam" id="TIGR03598">
    <property type="entry name" value="GTPase_YsxC"/>
    <property type="match status" value="1"/>
</dbReference>
<evidence type="ECO:0000256" key="7">
    <source>
        <dbReference type="ARBA" id="ARBA00023134"/>
    </source>
</evidence>
<keyword evidence="4" id="KW-0479">Metal-binding</keyword>
<evidence type="ECO:0000256" key="8">
    <source>
        <dbReference type="ARBA" id="ARBA00023210"/>
    </source>
</evidence>
<dbReference type="InterPro" id="IPR006073">
    <property type="entry name" value="GTP-bd"/>
</dbReference>
<dbReference type="SUPFAM" id="SSF52540">
    <property type="entry name" value="P-loop containing nucleoside triphosphate hydrolases"/>
    <property type="match status" value="1"/>
</dbReference>
<evidence type="ECO:0000259" key="11">
    <source>
        <dbReference type="PROSITE" id="PS51706"/>
    </source>
</evidence>
<protein>
    <recommendedName>
        <fullName evidence="10">Probable GTP-binding protein EngB</fullName>
    </recommendedName>
</protein>
<evidence type="ECO:0000256" key="10">
    <source>
        <dbReference type="HAMAP-Rule" id="MF_00321"/>
    </source>
</evidence>
<evidence type="ECO:0000256" key="3">
    <source>
        <dbReference type="ARBA" id="ARBA00022618"/>
    </source>
</evidence>
<dbReference type="CDD" id="cd01876">
    <property type="entry name" value="YihA_EngB"/>
    <property type="match status" value="1"/>
</dbReference>
<evidence type="ECO:0000256" key="2">
    <source>
        <dbReference type="ARBA" id="ARBA00009638"/>
    </source>
</evidence>
<dbReference type="InterPro" id="IPR030393">
    <property type="entry name" value="G_ENGB_dom"/>
</dbReference>
<name>A0ABT5IEW8_9CAUL</name>
<comment type="similarity">
    <text evidence="2 10">Belongs to the TRAFAC class TrmE-Era-EngA-EngB-Septin-like GTPase superfamily. EngB GTPase family.</text>
</comment>
<keyword evidence="6" id="KW-0460">Magnesium</keyword>
<gene>
    <name evidence="12" type="primary">yihA</name>
    <name evidence="10" type="synonym">engB</name>
    <name evidence="12" type="ORF">PQU94_10655</name>
</gene>
<dbReference type="HAMAP" id="MF_00321">
    <property type="entry name" value="GTPase_EngB"/>
    <property type="match status" value="1"/>
</dbReference>
<keyword evidence="8 10" id="KW-0717">Septation</keyword>
<dbReference type="PANTHER" id="PTHR11649">
    <property type="entry name" value="MSS1/TRME-RELATED GTP-BINDING PROTEIN"/>
    <property type="match status" value="1"/>
</dbReference>
<dbReference type="Pfam" id="PF01926">
    <property type="entry name" value="MMR_HSR1"/>
    <property type="match status" value="1"/>
</dbReference>
<comment type="cofactor">
    <cofactor evidence="1">
        <name>Mg(2+)</name>
        <dbReference type="ChEBI" id="CHEBI:18420"/>
    </cofactor>
</comment>
<dbReference type="Gene3D" id="3.40.50.300">
    <property type="entry name" value="P-loop containing nucleotide triphosphate hydrolases"/>
    <property type="match status" value="1"/>
</dbReference>
<comment type="function">
    <text evidence="10">Necessary for normal cell division and for the maintenance of normal septation.</text>
</comment>
<dbReference type="PROSITE" id="PS51706">
    <property type="entry name" value="G_ENGB"/>
    <property type="match status" value="1"/>
</dbReference>
<organism evidence="12 13">
    <name type="scientific">Asticcacaulis currens</name>
    <dbReference type="NCBI Taxonomy" id="2984210"/>
    <lineage>
        <taxon>Bacteria</taxon>
        <taxon>Pseudomonadati</taxon>
        <taxon>Pseudomonadota</taxon>
        <taxon>Alphaproteobacteria</taxon>
        <taxon>Caulobacterales</taxon>
        <taxon>Caulobacteraceae</taxon>
        <taxon>Asticcacaulis</taxon>
    </lineage>
</organism>
<keyword evidence="7 10" id="KW-0342">GTP-binding</keyword>
<evidence type="ECO:0000313" key="13">
    <source>
        <dbReference type="Proteomes" id="UP001216595"/>
    </source>
</evidence>
<sequence length="232" mass="25277">MTDETQNTSEHAPAAETAEEALYSAETLEAARVLFARPATFMMGAAKIEQLPAADLPEVTFAGRSNVGKSSLINALVGQNHLARASNEPGRTREVNFFVLDEKLRLVDLPGYGWAKASKAEVKKFQNLGRDYLRGRPNLKRAYLLIDARHGLKAVDNEPMDALDVAAVSYQIVLTKADKIKPHELKAVIEKTQAQIKKRPAAHPVVLATSSEKGHGIPELRAEIMTTCAVAP</sequence>
<accession>A0ABT5IEW8</accession>
<dbReference type="RefSeq" id="WP_272741446.1">
    <property type="nucleotide sequence ID" value="NZ_JAQQKW010000005.1"/>
</dbReference>
<dbReference type="Proteomes" id="UP001216595">
    <property type="component" value="Unassembled WGS sequence"/>
</dbReference>
<evidence type="ECO:0000313" key="12">
    <source>
        <dbReference type="EMBL" id="MDC7694742.1"/>
    </source>
</evidence>
<dbReference type="InterPro" id="IPR027417">
    <property type="entry name" value="P-loop_NTPase"/>
</dbReference>
<dbReference type="InterPro" id="IPR019987">
    <property type="entry name" value="GTP-bd_ribosome_bio_YsxC"/>
</dbReference>
<evidence type="ECO:0000256" key="5">
    <source>
        <dbReference type="ARBA" id="ARBA00022741"/>
    </source>
</evidence>